<evidence type="ECO:0000259" key="5">
    <source>
        <dbReference type="Pfam" id="PF01103"/>
    </source>
</evidence>
<dbReference type="Gene3D" id="3.10.20.310">
    <property type="entry name" value="membrane protein fhac"/>
    <property type="match status" value="2"/>
</dbReference>
<organism evidence="6 7">
    <name type="scientific">Zymomonas mobilis subsp. pomaceae (strain ATCC 29192 / DSM 22645 / JCM 10191 / CCUG 17912 / NBRC 13757 / NCIMB 11200 / NRRL B-4491 / Barker I)</name>
    <dbReference type="NCBI Taxonomy" id="579138"/>
    <lineage>
        <taxon>Bacteria</taxon>
        <taxon>Pseudomonadati</taxon>
        <taxon>Pseudomonadota</taxon>
        <taxon>Alphaproteobacteria</taxon>
        <taxon>Sphingomonadales</taxon>
        <taxon>Zymomonadaceae</taxon>
        <taxon>Zymomonas</taxon>
    </lineage>
</organism>
<dbReference type="Pfam" id="PF01103">
    <property type="entry name" value="Omp85"/>
    <property type="match status" value="1"/>
</dbReference>
<dbReference type="Gene3D" id="2.40.160.50">
    <property type="entry name" value="membrane protein fhac: a member of the omp85/tpsb transporter family"/>
    <property type="match status" value="1"/>
</dbReference>
<feature type="transmembrane region" description="Helical" evidence="4">
    <location>
        <begin position="20"/>
        <end position="39"/>
    </location>
</feature>
<dbReference type="KEGG" id="zmp:Zymop_0721"/>
<gene>
    <name evidence="6" type="ordered locus">Zymop_0721</name>
</gene>
<dbReference type="AlphaFoldDB" id="F8ES48"/>
<dbReference type="InterPro" id="IPR039910">
    <property type="entry name" value="D15-like"/>
</dbReference>
<dbReference type="EMBL" id="CP002865">
    <property type="protein sequence ID" value="AEI37623.1"/>
    <property type="molecule type" value="Genomic_DNA"/>
</dbReference>
<evidence type="ECO:0000256" key="3">
    <source>
        <dbReference type="ARBA" id="ARBA00023136"/>
    </source>
</evidence>
<dbReference type="PATRIC" id="fig|579138.3.peg.760"/>
<dbReference type="STRING" id="579138.Zymop_0721"/>
<keyword evidence="2" id="KW-1134">Transmembrane beta strand</keyword>
<proteinExistence type="predicted"/>
<evidence type="ECO:0000313" key="6">
    <source>
        <dbReference type="EMBL" id="AEI37623.1"/>
    </source>
</evidence>
<dbReference type="PANTHER" id="PTHR12815">
    <property type="entry name" value="SORTING AND ASSEMBLY MACHINERY SAMM50 PROTEIN FAMILY MEMBER"/>
    <property type="match status" value="1"/>
</dbReference>
<keyword evidence="4" id="KW-1133">Transmembrane helix</keyword>
<evidence type="ECO:0000313" key="7">
    <source>
        <dbReference type="Proteomes" id="UP000000491"/>
    </source>
</evidence>
<dbReference type="InterPro" id="IPR000184">
    <property type="entry name" value="Bac_surfAg_D15"/>
</dbReference>
<dbReference type="PANTHER" id="PTHR12815:SF42">
    <property type="entry name" value="BACTERIAL SURFACE ANTIGEN (D15) DOMAIN-CONTAINING PROTEIN"/>
    <property type="match status" value="1"/>
</dbReference>
<evidence type="ECO:0000256" key="2">
    <source>
        <dbReference type="ARBA" id="ARBA00022452"/>
    </source>
</evidence>
<feature type="domain" description="Bacterial surface antigen (D15)" evidence="5">
    <location>
        <begin position="446"/>
        <end position="697"/>
    </location>
</feature>
<name>F8ES48_ZYMMT</name>
<sequence>MGLFIKRLFFFQRLSFGLSIFLRCPPSWFIAVLILFIYIEPLMAKPEPAKKPLSSENTVNIDAPLESWPDLGVDWPDLNAPDIKSDNNETTLQPAVKIPDKKIISSQQDKTNSASYVSENVSGYHYKVKIIGLPSHDHTWLTRFNSVSTLYTLRRKRANMAQIHRRIRDDSISLTTILQTSGYYDAEVQSEMTPIPEKHKITIAFIVHAGPLYRFSEVQLTGLDKQDTPQLGLQHIYPLHQDDPVDQGKIIAANQQLEKQLGHLGFPFAKISPPDIIVDHKTLSGSMTMNIDTGQQQRFGQIILKENSRPIDVQHFNEIARFHPGKVYDSQLIDDLRRAVIQTSLVSTIQLTPVPDPNHPNITDIVVSTEKAPLHTIAGTIGYGNGEGVRSDVSWTHRNMVKPEGAVTFSGILGTRDQGVGAALRQGNKGARDRILSSSLSVLHTKRRAYDARTATLSASFERETNIIWQKKWIWSIGGQFIASDEKDNAYSANGAGRRQYLIAALPGELGYDSSDNLLNPTRGIRLSAHASPEISFLHKTVPYVRTQIDASGYQPLGENIVLAGRVRLGSIVGSSSSDLAPSRRYYVGGGGSVRGFSYQAIGPLNANRQPLGGSSMAEFSIETRFRFGDLGIVPFLDAGNLYTSTLPRFSSLRLGTGIGLRYYTSFGPMRVDLGTPLHRRAGENRIGVYVSLGQAF</sequence>
<accession>F8ES48</accession>
<reference evidence="6 7" key="1">
    <citation type="journal article" date="2011" name="J. Bacteriol.">
        <title>Genome sequence of the ethanol-producing Zymomonas mobilis subsp. pomaceae lectotype strain ATCC 29192.</title>
        <authorList>
            <person name="Kouvelis V.N."/>
            <person name="Davenport K.W."/>
            <person name="Brettin T.S."/>
            <person name="Bruce D."/>
            <person name="Detter C."/>
            <person name="Han C.S."/>
            <person name="Nolan M."/>
            <person name="Tapia R."/>
            <person name="Damoulaki A."/>
            <person name="Kyrpides N.C."/>
            <person name="Typas M.A."/>
            <person name="Pappas K.M."/>
        </authorList>
    </citation>
    <scope>NUCLEOTIDE SEQUENCE [LARGE SCALE GENOMIC DNA]</scope>
    <source>
        <strain evidence="7">ATCC 29192 / DSM 22645 / JCM 10191 / CCUG 17912 / NBRC 13757 / NCIMB 11200 / NRRL B-4491 / Barker I</strain>
    </source>
</reference>
<comment type="subcellular location">
    <subcellularLocation>
        <location evidence="1">Membrane</location>
    </subcellularLocation>
</comment>
<protein>
    <submittedName>
        <fullName evidence="6">Surface antigen (D15)</fullName>
    </submittedName>
</protein>
<dbReference type="Proteomes" id="UP000000491">
    <property type="component" value="Chromosome"/>
</dbReference>
<evidence type="ECO:0000256" key="1">
    <source>
        <dbReference type="ARBA" id="ARBA00004370"/>
    </source>
</evidence>
<dbReference type="GO" id="GO:0019867">
    <property type="term" value="C:outer membrane"/>
    <property type="evidence" value="ECO:0007669"/>
    <property type="project" value="InterPro"/>
</dbReference>
<keyword evidence="4" id="KW-0812">Transmembrane</keyword>
<dbReference type="HOGENOM" id="CLU_018618_0_0_5"/>
<dbReference type="eggNOG" id="COG0729">
    <property type="taxonomic scope" value="Bacteria"/>
</dbReference>
<evidence type="ECO:0000256" key="4">
    <source>
        <dbReference type="SAM" id="Phobius"/>
    </source>
</evidence>
<keyword evidence="3 4" id="KW-0472">Membrane</keyword>